<accession>A0A0F9CI59</accession>
<protein>
    <submittedName>
        <fullName evidence="1">Uncharacterized protein</fullName>
    </submittedName>
</protein>
<dbReference type="EMBL" id="LAZR01033194">
    <property type="protein sequence ID" value="KKL48789.1"/>
    <property type="molecule type" value="Genomic_DNA"/>
</dbReference>
<comment type="caution">
    <text evidence="1">The sequence shown here is derived from an EMBL/GenBank/DDBJ whole genome shotgun (WGS) entry which is preliminary data.</text>
</comment>
<sequence>NFYVGTQDTIPYGITWDGTHFWVVGSGTDKVYQYSSNYIISKYYQGGGYVYMQTDTTESMSLLSTTYATNYTLNSGEYFEVDFQTNSDSLVNLILIRSGSVQETLTLSQSGNTDFTQHTAQIIVDKSVEFDQLKISSTFEDTDYVKIFDIKTYNYTIAGDSADFYLGSKRSKSIILEPYNYSLSVYENGIKKVDIIIELIYDVLYQYIYQPILTIECRVSLFSIDDVYLSFNEFHISVNRSLNGEFIVFWLLNNLLYVDIDTTLNFTIYDKFDTYINSFEKVADYFIDLYIEVYSLKIKNEKLVLIEYKLKNNDTEITKTGYLFEDQILEYNIAVGMYIFEYLKEGESTWENFTFSFTSNQIFVLNRSQLCFLSYSNQRGEYLVFNNYKTYIDGVLFYENVFYKDIGINVSIEIKDRYDISIKNESYVVVSGDNYIPVILTMYSLKVMNQQENFNHINITRDPNYYESPYYWSEWIAPNEIIKFNLFAGYYKINLTDNEGGSYSFYEYTLNGDDILLISSDNIISQVIYNIANVNTTIGNQITNVEINITNQNSEINNTIVNIEINL</sequence>
<dbReference type="AlphaFoldDB" id="A0A0F9CI59"/>
<gene>
    <name evidence="1" type="ORF">LCGC14_2322000</name>
</gene>
<proteinExistence type="predicted"/>
<evidence type="ECO:0000313" key="1">
    <source>
        <dbReference type="EMBL" id="KKL48789.1"/>
    </source>
</evidence>
<feature type="non-terminal residue" evidence="1">
    <location>
        <position position="567"/>
    </location>
</feature>
<organism evidence="1">
    <name type="scientific">marine sediment metagenome</name>
    <dbReference type="NCBI Taxonomy" id="412755"/>
    <lineage>
        <taxon>unclassified sequences</taxon>
        <taxon>metagenomes</taxon>
        <taxon>ecological metagenomes</taxon>
    </lineage>
</organism>
<name>A0A0F9CI59_9ZZZZ</name>
<reference evidence="1" key="1">
    <citation type="journal article" date="2015" name="Nature">
        <title>Complex archaea that bridge the gap between prokaryotes and eukaryotes.</title>
        <authorList>
            <person name="Spang A."/>
            <person name="Saw J.H."/>
            <person name="Jorgensen S.L."/>
            <person name="Zaremba-Niedzwiedzka K."/>
            <person name="Martijn J."/>
            <person name="Lind A.E."/>
            <person name="van Eijk R."/>
            <person name="Schleper C."/>
            <person name="Guy L."/>
            <person name="Ettema T.J."/>
        </authorList>
    </citation>
    <scope>NUCLEOTIDE SEQUENCE</scope>
</reference>
<feature type="non-terminal residue" evidence="1">
    <location>
        <position position="1"/>
    </location>
</feature>